<dbReference type="AlphaFoldDB" id="A0A0F9IKS5"/>
<comment type="caution">
    <text evidence="1">The sequence shown here is derived from an EMBL/GenBank/DDBJ whole genome shotgun (WGS) entry which is preliminary data.</text>
</comment>
<name>A0A0F9IKS5_9ZZZZ</name>
<reference evidence="1" key="1">
    <citation type="journal article" date="2015" name="Nature">
        <title>Complex archaea that bridge the gap between prokaryotes and eukaryotes.</title>
        <authorList>
            <person name="Spang A."/>
            <person name="Saw J.H."/>
            <person name="Jorgensen S.L."/>
            <person name="Zaremba-Niedzwiedzka K."/>
            <person name="Martijn J."/>
            <person name="Lind A.E."/>
            <person name="van Eijk R."/>
            <person name="Schleper C."/>
            <person name="Guy L."/>
            <person name="Ettema T.J."/>
        </authorList>
    </citation>
    <scope>NUCLEOTIDE SEQUENCE</scope>
</reference>
<accession>A0A0F9IKS5</accession>
<gene>
    <name evidence="1" type="ORF">LCGC14_1566890</name>
</gene>
<protein>
    <recommendedName>
        <fullName evidence="2">WLM domain-containing protein</fullName>
    </recommendedName>
</protein>
<organism evidence="1">
    <name type="scientific">marine sediment metagenome</name>
    <dbReference type="NCBI Taxonomy" id="412755"/>
    <lineage>
        <taxon>unclassified sequences</taxon>
        <taxon>metagenomes</taxon>
        <taxon>ecological metagenomes</taxon>
    </lineage>
</organism>
<dbReference type="EMBL" id="LAZR01012168">
    <property type="protein sequence ID" value="KKM28222.1"/>
    <property type="molecule type" value="Genomic_DNA"/>
</dbReference>
<evidence type="ECO:0000313" key="1">
    <source>
        <dbReference type="EMBL" id="KKM28222.1"/>
    </source>
</evidence>
<proteinExistence type="predicted"/>
<evidence type="ECO:0008006" key="2">
    <source>
        <dbReference type="Google" id="ProtNLM"/>
    </source>
</evidence>
<sequence length="80" mass="9105">MVRFSKKLDTDDPTAAACTTVHEDGLAYILIHEGLRSFPTLTTLVLLHEMTHYQDGCVGGHDNRFHKKMLSILKREPRLL</sequence>